<dbReference type="Gene3D" id="3.40.50.880">
    <property type="match status" value="1"/>
</dbReference>
<dbReference type="EMBL" id="HBGY01002325">
    <property type="protein sequence ID" value="CAD9558365.1"/>
    <property type="molecule type" value="Transcribed_RNA"/>
</dbReference>
<name>A0A7S2JUX0_9STRA</name>
<evidence type="ECO:0000313" key="1">
    <source>
        <dbReference type="EMBL" id="CAD9558365.1"/>
    </source>
</evidence>
<proteinExistence type="predicted"/>
<evidence type="ECO:0008006" key="2">
    <source>
        <dbReference type="Google" id="ProtNLM"/>
    </source>
</evidence>
<protein>
    <recommendedName>
        <fullName evidence="2">DJ-1/PfpI domain-containing protein</fullName>
    </recommendedName>
</protein>
<dbReference type="PANTHER" id="PTHR10224">
    <property type="entry name" value="ES1 PROTEIN HOMOLOG, MITOCHONDRIAL"/>
    <property type="match status" value="1"/>
</dbReference>
<dbReference type="PANTHER" id="PTHR10224:SF12">
    <property type="entry name" value="GLYOXALASE ELBB"/>
    <property type="match status" value="1"/>
</dbReference>
<sequence length="270" mass="28401">MLLSSLTQHQLIRPAPLLRFASTQIKLFSSSSMAASPKVAMILAGSGVYDGSETTEAVAAIVQLSKHGCDTHMFAPNEDQMHVVNHLTGEEMPNEKRNVLVESARIARGKVKPATELNPADYDALILPGGFGAAKNLCNFATTLGAGKGTPEDMVVQPSIAKIVTDFNTQKKVIGACCIAPVILAKVLPGVNVTMGCSSGDDFPFAGATGAVEALGGTHEETQAPCKDVCIDHDKLVVTSAAYMYDGKPHEVFESVCAMVDAVVDLAKQN</sequence>
<dbReference type="SUPFAM" id="SSF52317">
    <property type="entry name" value="Class I glutamine amidotransferase-like"/>
    <property type="match status" value="1"/>
</dbReference>
<reference evidence="1" key="1">
    <citation type="submission" date="2021-01" db="EMBL/GenBank/DDBJ databases">
        <authorList>
            <person name="Corre E."/>
            <person name="Pelletier E."/>
            <person name="Niang G."/>
            <person name="Scheremetjew M."/>
            <person name="Finn R."/>
            <person name="Kale V."/>
            <person name="Holt S."/>
            <person name="Cochrane G."/>
            <person name="Meng A."/>
            <person name="Brown T."/>
            <person name="Cohen L."/>
        </authorList>
    </citation>
    <scope>NUCLEOTIDE SEQUENCE</scope>
    <source>
        <strain evidence="1">B650</strain>
    </source>
</reference>
<dbReference type="InterPro" id="IPR029062">
    <property type="entry name" value="Class_I_gatase-like"/>
</dbReference>
<dbReference type="AlphaFoldDB" id="A0A7S2JUX0"/>
<organism evidence="1">
    <name type="scientific">Leptocylindrus danicus</name>
    <dbReference type="NCBI Taxonomy" id="163516"/>
    <lineage>
        <taxon>Eukaryota</taxon>
        <taxon>Sar</taxon>
        <taxon>Stramenopiles</taxon>
        <taxon>Ochrophyta</taxon>
        <taxon>Bacillariophyta</taxon>
        <taxon>Coscinodiscophyceae</taxon>
        <taxon>Chaetocerotophycidae</taxon>
        <taxon>Leptocylindrales</taxon>
        <taxon>Leptocylindraceae</taxon>
        <taxon>Leptocylindrus</taxon>
    </lineage>
</organism>
<dbReference type="NCBIfam" id="NF008747">
    <property type="entry name" value="PRK11780.1"/>
    <property type="match status" value="1"/>
</dbReference>
<gene>
    <name evidence="1" type="ORF">LDAN0321_LOCUS1566</name>
</gene>
<accession>A0A7S2JUX0</accession>